<protein>
    <submittedName>
        <fullName evidence="1">Uncharacterized protein</fullName>
    </submittedName>
</protein>
<evidence type="ECO:0000313" key="2">
    <source>
        <dbReference type="Proteomes" id="UP000688137"/>
    </source>
</evidence>
<dbReference type="EMBL" id="CAJJDM010000162">
    <property type="protein sequence ID" value="CAD8113846.1"/>
    <property type="molecule type" value="Genomic_DNA"/>
</dbReference>
<name>A0A8S1QF18_PARPR</name>
<proteinExistence type="predicted"/>
<dbReference type="OMA" id="LQNRMDY"/>
<dbReference type="Proteomes" id="UP000688137">
    <property type="component" value="Unassembled WGS sequence"/>
</dbReference>
<organism evidence="1 2">
    <name type="scientific">Paramecium primaurelia</name>
    <dbReference type="NCBI Taxonomy" id="5886"/>
    <lineage>
        <taxon>Eukaryota</taxon>
        <taxon>Sar</taxon>
        <taxon>Alveolata</taxon>
        <taxon>Ciliophora</taxon>
        <taxon>Intramacronucleata</taxon>
        <taxon>Oligohymenophorea</taxon>
        <taxon>Peniculida</taxon>
        <taxon>Parameciidae</taxon>
        <taxon>Paramecium</taxon>
    </lineage>
</organism>
<keyword evidence="2" id="KW-1185">Reference proteome</keyword>
<sequence>MIEQPDIFNDDQAYKKYLEIKDQTEREKKARVDKILDDYCYRQLNLPAAEYRSQQTDLIYRPQHYPVELVHPERVHYTSQFVGFNQQSNYQQRRQKAMNRIPQQVQYYYPPSNPFLQNAQQTLNQQQLLPSLSLQQGNLGYNQQLMTQSTPQIVYQNDAKSDFLRKCDNLQNRMDYNLRNVDKFYQYY</sequence>
<reference evidence="1" key="1">
    <citation type="submission" date="2021-01" db="EMBL/GenBank/DDBJ databases">
        <authorList>
            <consortium name="Genoscope - CEA"/>
            <person name="William W."/>
        </authorList>
    </citation>
    <scope>NUCLEOTIDE SEQUENCE</scope>
</reference>
<accession>A0A8S1QF18</accession>
<comment type="caution">
    <text evidence="1">The sequence shown here is derived from an EMBL/GenBank/DDBJ whole genome shotgun (WGS) entry which is preliminary data.</text>
</comment>
<dbReference type="AlphaFoldDB" id="A0A8S1QF18"/>
<gene>
    <name evidence="1" type="ORF">PPRIM_AZ9-3.1.T1570019</name>
</gene>
<evidence type="ECO:0000313" key="1">
    <source>
        <dbReference type="EMBL" id="CAD8113846.1"/>
    </source>
</evidence>